<dbReference type="Proteomes" id="UP001237843">
    <property type="component" value="Unassembled WGS sequence"/>
</dbReference>
<evidence type="ECO:0000313" key="2">
    <source>
        <dbReference type="Proteomes" id="UP001237843"/>
    </source>
</evidence>
<name>A0AAW6VRF3_9BACT</name>
<dbReference type="EMBL" id="JAQTJH010000017">
    <property type="protein sequence ID" value="MDK2063101.1"/>
    <property type="molecule type" value="Genomic_DNA"/>
</dbReference>
<reference evidence="1" key="2">
    <citation type="submission" date="2023-02" db="EMBL/GenBank/DDBJ databases">
        <authorList>
            <person name="Concha-Toloza M."/>
            <person name="Lopez-Cantillo M."/>
            <person name="Molina-Mora J."/>
            <person name="Collado L."/>
        </authorList>
    </citation>
    <scope>NUCLEOTIDE SEQUENCE</scope>
    <source>
        <strain evidence="1">FR1p273A</strain>
    </source>
</reference>
<gene>
    <name evidence="1" type="ORF">PT520_11285</name>
</gene>
<dbReference type="RefSeq" id="WP_260879388.1">
    <property type="nucleotide sequence ID" value="NZ_JAODEP010000012.1"/>
</dbReference>
<dbReference type="InterPro" id="IPR039060">
    <property type="entry name" value="Antitox_HigA"/>
</dbReference>
<dbReference type="GO" id="GO:0001046">
    <property type="term" value="F:core promoter sequence-specific DNA binding"/>
    <property type="evidence" value="ECO:0007669"/>
    <property type="project" value="TreeGrafter"/>
</dbReference>
<organism evidence="1 2">
    <name type="scientific">Aliarcobacter butzleri</name>
    <dbReference type="NCBI Taxonomy" id="28197"/>
    <lineage>
        <taxon>Bacteria</taxon>
        <taxon>Pseudomonadati</taxon>
        <taxon>Campylobacterota</taxon>
        <taxon>Epsilonproteobacteria</taxon>
        <taxon>Campylobacterales</taxon>
        <taxon>Arcobacteraceae</taxon>
        <taxon>Aliarcobacter</taxon>
    </lineage>
</organism>
<protein>
    <submittedName>
        <fullName evidence="1">DNA-binding protein</fullName>
    </submittedName>
</protein>
<dbReference type="AlphaFoldDB" id="A0AAW6VRF3"/>
<dbReference type="PANTHER" id="PTHR40455:SF1">
    <property type="entry name" value="ANTITOXIN HIGA"/>
    <property type="match status" value="1"/>
</dbReference>
<evidence type="ECO:0000313" key="1">
    <source>
        <dbReference type="EMBL" id="MDK2063101.1"/>
    </source>
</evidence>
<reference evidence="1" key="1">
    <citation type="journal article" date="2023" name="Antibiotics">
        <title>Genomic Characterization of Antibiotic-Resistant Campylobacterales Isolated from Chilean Poultry Meat.</title>
        <authorList>
            <person name="Concha-Toloza M."/>
            <person name="Lopez-Cantillo M."/>
            <person name="Molina-Mora J.A."/>
            <person name="Collado L."/>
        </authorList>
    </citation>
    <scope>NUCLEOTIDE SEQUENCE</scope>
    <source>
        <strain evidence="1">FR1p273A</strain>
    </source>
</reference>
<dbReference type="PANTHER" id="PTHR40455">
    <property type="entry name" value="ANTITOXIN HIGA"/>
    <property type="match status" value="1"/>
</dbReference>
<sequence>MNIKPIRTEEDYEAALKRIDTLMDSIPGTLEFDELDVLVTLVESYEEKHYFIDAPNPISAIKFRMEQEDLKQKDLIPIIGDSAVVSKVLKGQRKLTVEMIKNLHKQLKIPFESLFGKMVISNR</sequence>
<accession>A0AAW6VRF3</accession>
<proteinExistence type="predicted"/>
<comment type="caution">
    <text evidence="1">The sequence shown here is derived from an EMBL/GenBank/DDBJ whole genome shotgun (WGS) entry which is preliminary data.</text>
</comment>
<dbReference type="GO" id="GO:0006355">
    <property type="term" value="P:regulation of DNA-templated transcription"/>
    <property type="evidence" value="ECO:0007669"/>
    <property type="project" value="InterPro"/>
</dbReference>
<keyword evidence="1" id="KW-0238">DNA-binding</keyword>